<dbReference type="Pfam" id="PF00877">
    <property type="entry name" value="NLPC_P60"/>
    <property type="match status" value="1"/>
</dbReference>
<dbReference type="OrthoDB" id="6058745at2"/>
<dbReference type="GO" id="GO:0006508">
    <property type="term" value="P:proteolysis"/>
    <property type="evidence" value="ECO:0007669"/>
    <property type="project" value="UniProtKB-KW"/>
</dbReference>
<protein>
    <submittedName>
        <fullName evidence="6">NlpC/P60 family protein</fullName>
    </submittedName>
</protein>
<keyword evidence="2" id="KW-0645">Protease</keyword>
<evidence type="ECO:0000259" key="5">
    <source>
        <dbReference type="PROSITE" id="PS51935"/>
    </source>
</evidence>
<dbReference type="AlphaFoldDB" id="A0A1I6QK16"/>
<comment type="similarity">
    <text evidence="1">Belongs to the peptidase C40 family.</text>
</comment>
<keyword evidence="3" id="KW-0378">Hydrolase</keyword>
<evidence type="ECO:0000256" key="2">
    <source>
        <dbReference type="ARBA" id="ARBA00022670"/>
    </source>
</evidence>
<organism evidence="6 7">
    <name type="scientific">Alloyangia pacifica</name>
    <dbReference type="NCBI Taxonomy" id="311180"/>
    <lineage>
        <taxon>Bacteria</taxon>
        <taxon>Pseudomonadati</taxon>
        <taxon>Pseudomonadota</taxon>
        <taxon>Alphaproteobacteria</taxon>
        <taxon>Rhodobacterales</taxon>
        <taxon>Roseobacteraceae</taxon>
        <taxon>Alloyangia</taxon>
    </lineage>
</organism>
<feature type="domain" description="NlpC/P60" evidence="5">
    <location>
        <begin position="1"/>
        <end position="133"/>
    </location>
</feature>
<dbReference type="Proteomes" id="UP000199392">
    <property type="component" value="Unassembled WGS sequence"/>
</dbReference>
<dbReference type="STRING" id="311180.SAMN04488050_102125"/>
<dbReference type="InterPro" id="IPR038765">
    <property type="entry name" value="Papain-like_cys_pep_sf"/>
</dbReference>
<evidence type="ECO:0000256" key="1">
    <source>
        <dbReference type="ARBA" id="ARBA00007074"/>
    </source>
</evidence>
<dbReference type="RefSeq" id="WP_092419203.1">
    <property type="nucleotide sequence ID" value="NZ_FNCL01000001.1"/>
</dbReference>
<dbReference type="PROSITE" id="PS51935">
    <property type="entry name" value="NLPC_P60"/>
    <property type="match status" value="1"/>
</dbReference>
<evidence type="ECO:0000256" key="3">
    <source>
        <dbReference type="ARBA" id="ARBA00022801"/>
    </source>
</evidence>
<evidence type="ECO:0000313" key="6">
    <source>
        <dbReference type="EMBL" id="SFS52789.1"/>
    </source>
</evidence>
<proteinExistence type="inferred from homology"/>
<keyword evidence="4" id="KW-0788">Thiol protease</keyword>
<dbReference type="Gene3D" id="3.90.1720.10">
    <property type="entry name" value="endopeptidase domain like (from Nostoc punctiforme)"/>
    <property type="match status" value="1"/>
</dbReference>
<keyword evidence="7" id="KW-1185">Reference proteome</keyword>
<dbReference type="EMBL" id="FOZW01000002">
    <property type="protein sequence ID" value="SFS52789.1"/>
    <property type="molecule type" value="Genomic_DNA"/>
</dbReference>
<dbReference type="SUPFAM" id="SSF54001">
    <property type="entry name" value="Cysteine proteinases"/>
    <property type="match status" value="1"/>
</dbReference>
<sequence>MHWSAGFVGIPYLDRGYDRTGACCWGLLWLVQREVFGRDVPRHDEPVAMVQAGKELMASTFFAGARVVPVAPAEVQAGDVLHMKGFRAGKVTRLHCGVLTGRHHVLHTSITTGAIVEDLRRAPWRWIQAYRFV</sequence>
<evidence type="ECO:0000256" key="4">
    <source>
        <dbReference type="ARBA" id="ARBA00022807"/>
    </source>
</evidence>
<accession>A0A1I6QK16</accession>
<reference evidence="7" key="1">
    <citation type="submission" date="2016-10" db="EMBL/GenBank/DDBJ databases">
        <authorList>
            <person name="Varghese N."/>
            <person name="Submissions S."/>
        </authorList>
    </citation>
    <scope>NUCLEOTIDE SEQUENCE [LARGE SCALE GENOMIC DNA]</scope>
    <source>
        <strain evidence="7">DSM 26894</strain>
    </source>
</reference>
<gene>
    <name evidence="6" type="ORF">SAMN04488050_102125</name>
</gene>
<dbReference type="GO" id="GO:0008234">
    <property type="term" value="F:cysteine-type peptidase activity"/>
    <property type="evidence" value="ECO:0007669"/>
    <property type="project" value="UniProtKB-KW"/>
</dbReference>
<name>A0A1I6QK16_9RHOB</name>
<dbReference type="InterPro" id="IPR000064">
    <property type="entry name" value="NLP_P60_dom"/>
</dbReference>
<evidence type="ECO:0000313" key="7">
    <source>
        <dbReference type="Proteomes" id="UP000199392"/>
    </source>
</evidence>